<keyword evidence="2" id="KW-1185">Reference proteome</keyword>
<gene>
    <name evidence="1" type="ORF">PFISCL1PPCAC_26761</name>
</gene>
<dbReference type="AlphaFoldDB" id="A0AAV5WTE0"/>
<reference evidence="1" key="1">
    <citation type="submission" date="2023-10" db="EMBL/GenBank/DDBJ databases">
        <title>Genome assembly of Pristionchus species.</title>
        <authorList>
            <person name="Yoshida K."/>
            <person name="Sommer R.J."/>
        </authorList>
    </citation>
    <scope>NUCLEOTIDE SEQUENCE</scope>
    <source>
        <strain evidence="1">RS5133</strain>
    </source>
</reference>
<accession>A0AAV5WTE0</accession>
<name>A0AAV5WTE0_9BILA</name>
<dbReference type="Proteomes" id="UP001432322">
    <property type="component" value="Unassembled WGS sequence"/>
</dbReference>
<sequence length="401" mass="44895">LSSPRLSSFLSLRQVSRMVDTRNVVVDMTGALAVGPFRELATVFGPDSGDIWRGKMAQERWPNQNGRSVDGSDSAEFTQEDVITGRGTDFSSERLYCRLDGSVYYQPTTNVVHRISLFEDERLMHADLPAGHSILVKAGVLHTLPHLNEEKTTVTMFRRPTNGVDFVEPSFGIIRNPFENCHILGFQPLSSFDYKTDAYPLKTSFADKNIDGFVEKVDELNFKNQNGDVVPFFSPSNWPKSKYPSAVKGMRQDFTMTWMDCGETMEIEFKGLTGTLAGGEGRPGVVYNKEKKTIDVNLLLRRVDGSFFVQCNEGEQLCMLISPPGVRGEPIEEALQFINFSRGVRLPASYWHSVPFPLPEAKSKPIVTGQYRAGGGKILSFDIAIDIERDTHKLCNDLFII</sequence>
<comment type="caution">
    <text evidence="1">The sequence shown here is derived from an EMBL/GenBank/DDBJ whole genome shotgun (WGS) entry which is preliminary data.</text>
</comment>
<protein>
    <submittedName>
        <fullName evidence="1">Uncharacterized protein</fullName>
    </submittedName>
</protein>
<feature type="non-terminal residue" evidence="1">
    <location>
        <position position="401"/>
    </location>
</feature>
<proteinExistence type="predicted"/>
<organism evidence="1 2">
    <name type="scientific">Pristionchus fissidentatus</name>
    <dbReference type="NCBI Taxonomy" id="1538716"/>
    <lineage>
        <taxon>Eukaryota</taxon>
        <taxon>Metazoa</taxon>
        <taxon>Ecdysozoa</taxon>
        <taxon>Nematoda</taxon>
        <taxon>Chromadorea</taxon>
        <taxon>Rhabditida</taxon>
        <taxon>Rhabditina</taxon>
        <taxon>Diplogasteromorpha</taxon>
        <taxon>Diplogasteroidea</taxon>
        <taxon>Neodiplogasteridae</taxon>
        <taxon>Pristionchus</taxon>
    </lineage>
</organism>
<evidence type="ECO:0000313" key="1">
    <source>
        <dbReference type="EMBL" id="GMT35464.1"/>
    </source>
</evidence>
<feature type="non-terminal residue" evidence="1">
    <location>
        <position position="1"/>
    </location>
</feature>
<dbReference type="EMBL" id="BTSY01000007">
    <property type="protein sequence ID" value="GMT35464.1"/>
    <property type="molecule type" value="Genomic_DNA"/>
</dbReference>
<evidence type="ECO:0000313" key="2">
    <source>
        <dbReference type="Proteomes" id="UP001432322"/>
    </source>
</evidence>